<keyword evidence="1" id="KW-0472">Membrane</keyword>
<proteinExistence type="predicted"/>
<keyword evidence="1" id="KW-0812">Transmembrane</keyword>
<sequence>MTIKKIDTCRIIVYILILISIFWLNGVVSQDYDEEAEEAGGGGGGGSQNLENNPAAVQLFSDVAFSRFSNISSVFKDDIKKQFGFCITDVDKDWNDAFNFSKNTNFLGNCVKTTKGDMAQRLCTAAEIKFYFESFYQSGQGKKSGFLKPNKNYITAEQVL</sequence>
<dbReference type="EMBL" id="AWUE01016441">
    <property type="protein sequence ID" value="OMO91564.1"/>
    <property type="molecule type" value="Genomic_DNA"/>
</dbReference>
<organism evidence="2 3">
    <name type="scientific">Corchorus olitorius</name>
    <dbReference type="NCBI Taxonomy" id="93759"/>
    <lineage>
        <taxon>Eukaryota</taxon>
        <taxon>Viridiplantae</taxon>
        <taxon>Streptophyta</taxon>
        <taxon>Embryophyta</taxon>
        <taxon>Tracheophyta</taxon>
        <taxon>Spermatophyta</taxon>
        <taxon>Magnoliopsida</taxon>
        <taxon>eudicotyledons</taxon>
        <taxon>Gunneridae</taxon>
        <taxon>Pentapetalae</taxon>
        <taxon>rosids</taxon>
        <taxon>malvids</taxon>
        <taxon>Malvales</taxon>
        <taxon>Malvaceae</taxon>
        <taxon>Grewioideae</taxon>
        <taxon>Apeibeae</taxon>
        <taxon>Corchorus</taxon>
    </lineage>
</organism>
<dbReference type="Proteomes" id="UP000187203">
    <property type="component" value="Unassembled WGS sequence"/>
</dbReference>
<comment type="caution">
    <text evidence="2">The sequence shown here is derived from an EMBL/GenBank/DDBJ whole genome shotgun (WGS) entry which is preliminary data.</text>
</comment>
<keyword evidence="1" id="KW-1133">Transmembrane helix</keyword>
<protein>
    <submittedName>
        <fullName evidence="2">White-brown-complex ABC transporter family</fullName>
    </submittedName>
</protein>
<evidence type="ECO:0000313" key="3">
    <source>
        <dbReference type="Proteomes" id="UP000187203"/>
    </source>
</evidence>
<dbReference type="STRING" id="93759.A0A1R3J9Q7"/>
<evidence type="ECO:0000313" key="2">
    <source>
        <dbReference type="EMBL" id="OMO91564.1"/>
    </source>
</evidence>
<feature type="transmembrane region" description="Helical" evidence="1">
    <location>
        <begin position="12"/>
        <end position="28"/>
    </location>
</feature>
<accession>A0A1R3J9Q7</accession>
<keyword evidence="3" id="KW-1185">Reference proteome</keyword>
<dbReference type="OrthoDB" id="1727863at2759"/>
<name>A0A1R3J9Q7_9ROSI</name>
<reference evidence="3" key="1">
    <citation type="submission" date="2013-09" db="EMBL/GenBank/DDBJ databases">
        <title>Corchorus olitorius genome sequencing.</title>
        <authorList>
            <person name="Alam M."/>
            <person name="Haque M.S."/>
            <person name="Islam M.S."/>
            <person name="Emdad E.M."/>
            <person name="Islam M.M."/>
            <person name="Ahmed B."/>
            <person name="Halim A."/>
            <person name="Hossen Q.M.M."/>
            <person name="Hossain M.Z."/>
            <person name="Ahmed R."/>
            <person name="Khan M.M."/>
            <person name="Islam R."/>
            <person name="Rashid M.M."/>
            <person name="Khan S.A."/>
            <person name="Rahman M.S."/>
            <person name="Alam M."/>
            <person name="Yahiya A.S."/>
            <person name="Khan M.S."/>
            <person name="Azam M.S."/>
            <person name="Haque T."/>
            <person name="Lashkar M.Z.H."/>
            <person name="Akhand A.I."/>
            <person name="Morshed G."/>
            <person name="Roy S."/>
            <person name="Uddin K.S."/>
            <person name="Rabeya T."/>
            <person name="Hossain A.S."/>
            <person name="Chowdhury A."/>
            <person name="Snigdha A.R."/>
            <person name="Mortoza M.S."/>
            <person name="Matin S.A."/>
            <person name="Hoque S.M.E."/>
            <person name="Islam M.K."/>
            <person name="Roy D.K."/>
            <person name="Haider R."/>
            <person name="Moosa M.M."/>
            <person name="Elias S.M."/>
            <person name="Hasan A.M."/>
            <person name="Jahan S."/>
            <person name="Shafiuddin M."/>
            <person name="Mahmood N."/>
            <person name="Shommy N.S."/>
        </authorList>
    </citation>
    <scope>NUCLEOTIDE SEQUENCE [LARGE SCALE GENOMIC DNA]</scope>
    <source>
        <strain evidence="3">cv. O-4</strain>
    </source>
</reference>
<evidence type="ECO:0000256" key="1">
    <source>
        <dbReference type="SAM" id="Phobius"/>
    </source>
</evidence>
<dbReference type="AlphaFoldDB" id="A0A1R3J9Q7"/>
<gene>
    <name evidence="2" type="ORF">COLO4_18290</name>
</gene>